<reference evidence="7" key="1">
    <citation type="journal article" date="2002" name="Science">
        <title>The draft genome of Ciona intestinalis: insights into chordate and vertebrate origins.</title>
        <authorList>
            <person name="Dehal P."/>
            <person name="Satou Y."/>
            <person name="Campbell R.K."/>
            <person name="Chapman J."/>
            <person name="Degnan B."/>
            <person name="De Tomaso A."/>
            <person name="Davidson B."/>
            <person name="Di Gregorio A."/>
            <person name="Gelpke M."/>
            <person name="Goodstein D.M."/>
            <person name="Harafuji N."/>
            <person name="Hastings K.E."/>
            <person name="Ho I."/>
            <person name="Hotta K."/>
            <person name="Huang W."/>
            <person name="Kawashima T."/>
            <person name="Lemaire P."/>
            <person name="Martinez D."/>
            <person name="Meinertzhagen I.A."/>
            <person name="Necula S."/>
            <person name="Nonaka M."/>
            <person name="Putnam N."/>
            <person name="Rash S."/>
            <person name="Saiga H."/>
            <person name="Satake M."/>
            <person name="Terry A."/>
            <person name="Yamada L."/>
            <person name="Wang H.G."/>
            <person name="Awazu S."/>
            <person name="Azumi K."/>
            <person name="Boore J."/>
            <person name="Branno M."/>
            <person name="Chin-Bow S."/>
            <person name="DeSantis R."/>
            <person name="Doyle S."/>
            <person name="Francino P."/>
            <person name="Keys D.N."/>
            <person name="Haga S."/>
            <person name="Hayashi H."/>
            <person name="Hino K."/>
            <person name="Imai K.S."/>
            <person name="Inaba K."/>
            <person name="Kano S."/>
            <person name="Kobayashi K."/>
            <person name="Kobayashi M."/>
            <person name="Lee B.I."/>
            <person name="Makabe K.W."/>
            <person name="Manohar C."/>
            <person name="Matassi G."/>
            <person name="Medina M."/>
            <person name="Mochizuki Y."/>
            <person name="Mount S."/>
            <person name="Morishita T."/>
            <person name="Miura S."/>
            <person name="Nakayama A."/>
            <person name="Nishizaka S."/>
            <person name="Nomoto H."/>
            <person name="Ohta F."/>
            <person name="Oishi K."/>
            <person name="Rigoutsos I."/>
            <person name="Sano M."/>
            <person name="Sasaki A."/>
            <person name="Sasakura Y."/>
            <person name="Shoguchi E."/>
            <person name="Shin-i T."/>
            <person name="Spagnuolo A."/>
            <person name="Stainier D."/>
            <person name="Suzuki M.M."/>
            <person name="Tassy O."/>
            <person name="Takatori N."/>
            <person name="Tokuoka M."/>
            <person name="Yagi K."/>
            <person name="Yoshizaki F."/>
            <person name="Wada S."/>
            <person name="Zhang C."/>
            <person name="Hyatt P.D."/>
            <person name="Larimer F."/>
            <person name="Detter C."/>
            <person name="Doggett N."/>
            <person name="Glavina T."/>
            <person name="Hawkins T."/>
            <person name="Richardson P."/>
            <person name="Lucas S."/>
            <person name="Kohara Y."/>
            <person name="Levine M."/>
            <person name="Satoh N."/>
            <person name="Rokhsar D.S."/>
        </authorList>
    </citation>
    <scope>NUCLEOTIDE SEQUENCE [LARGE SCALE GENOMIC DNA]</scope>
</reference>
<keyword evidence="3" id="KW-0805">Transcription regulation</keyword>
<dbReference type="GeneID" id="100178752"/>
<comment type="subcellular location">
    <subcellularLocation>
        <location evidence="1">Nucleus</location>
    </subcellularLocation>
</comment>
<protein>
    <submittedName>
        <fullName evidence="6">Uncharacterized LOC100178752</fullName>
    </submittedName>
</protein>
<dbReference type="GO" id="GO:0030182">
    <property type="term" value="P:neuron differentiation"/>
    <property type="evidence" value="ECO:0000318"/>
    <property type="project" value="GO_Central"/>
</dbReference>
<dbReference type="RefSeq" id="XP_002120720.1">
    <property type="nucleotide sequence ID" value="XM_002120684.4"/>
</dbReference>
<reference evidence="6" key="3">
    <citation type="submission" date="2025-08" db="UniProtKB">
        <authorList>
            <consortium name="Ensembl"/>
        </authorList>
    </citation>
    <scope>IDENTIFICATION</scope>
</reference>
<keyword evidence="7" id="KW-1185">Reference proteome</keyword>
<dbReference type="GO" id="GO:0005634">
    <property type="term" value="C:nucleus"/>
    <property type="evidence" value="ECO:0000318"/>
    <property type="project" value="GO_Central"/>
</dbReference>
<dbReference type="GO" id="GO:0000122">
    <property type="term" value="P:negative regulation of transcription by RNA polymerase II"/>
    <property type="evidence" value="ECO:0000318"/>
    <property type="project" value="GO_Central"/>
</dbReference>
<sequence>MVKVVRKSSKLSARQNLKSLAAKSISISREGKVEEPIVDELLRKLKAAVPAVNGSSEVTSLEIIQHAIFYIHDLWSTLSDEDMTSYPVIHQTRLQAV</sequence>
<dbReference type="GeneTree" id="ENSGT00940000169907"/>
<evidence type="ECO:0000256" key="2">
    <source>
        <dbReference type="ARBA" id="ARBA00022491"/>
    </source>
</evidence>
<dbReference type="InterPro" id="IPR036638">
    <property type="entry name" value="HLH_DNA-bd_sf"/>
</dbReference>
<dbReference type="GO" id="GO:0005737">
    <property type="term" value="C:cytoplasm"/>
    <property type="evidence" value="ECO:0007669"/>
    <property type="project" value="InterPro"/>
</dbReference>
<accession>F6Y7J8</accession>
<dbReference type="Proteomes" id="UP000008144">
    <property type="component" value="Chromosome 7"/>
</dbReference>
<evidence type="ECO:0000256" key="3">
    <source>
        <dbReference type="ARBA" id="ARBA00023015"/>
    </source>
</evidence>
<gene>
    <name evidence="6" type="primary">LOC100178752</name>
</gene>
<proteinExistence type="predicted"/>
<reference evidence="6" key="2">
    <citation type="journal article" date="2008" name="Genome Biol.">
        <title>Improved genome assembly and evidence-based global gene model set for the chordate Ciona intestinalis: new insight into intron and operon populations.</title>
        <authorList>
            <person name="Satou Y."/>
            <person name="Mineta K."/>
            <person name="Ogasawara M."/>
            <person name="Sasakura Y."/>
            <person name="Shoguchi E."/>
            <person name="Ueno K."/>
            <person name="Yamada L."/>
            <person name="Matsumoto J."/>
            <person name="Wasserscheid J."/>
            <person name="Dewar K."/>
            <person name="Wiley G.B."/>
            <person name="Macmil S.L."/>
            <person name="Roe B.A."/>
            <person name="Zeller R.W."/>
            <person name="Hastings K.E."/>
            <person name="Lemaire P."/>
            <person name="Lindquist E."/>
            <person name="Endo T."/>
            <person name="Hotta K."/>
            <person name="Inaba K."/>
        </authorList>
    </citation>
    <scope>NUCLEOTIDE SEQUENCE [LARGE SCALE GENOMIC DNA]</scope>
    <source>
        <strain evidence="6">wild type</strain>
    </source>
</reference>
<dbReference type="PANTHER" id="PTHR11723:SF17">
    <property type="entry name" value="PROTEIN EXTRA-MACROCHAETAE"/>
    <property type="match status" value="1"/>
</dbReference>
<dbReference type="GO" id="GO:0003714">
    <property type="term" value="F:transcription corepressor activity"/>
    <property type="evidence" value="ECO:0000318"/>
    <property type="project" value="GO_Central"/>
</dbReference>
<dbReference type="GO" id="GO:0046983">
    <property type="term" value="F:protein dimerization activity"/>
    <property type="evidence" value="ECO:0007669"/>
    <property type="project" value="InterPro"/>
</dbReference>
<dbReference type="PANTHER" id="PTHR11723">
    <property type="entry name" value="DNA-BINDING PROTEIN INHIBITOR"/>
    <property type="match status" value="1"/>
</dbReference>
<evidence type="ECO:0000313" key="7">
    <source>
        <dbReference type="Proteomes" id="UP000008144"/>
    </source>
</evidence>
<evidence type="ECO:0000256" key="1">
    <source>
        <dbReference type="ARBA" id="ARBA00004123"/>
    </source>
</evidence>
<evidence type="ECO:0000256" key="4">
    <source>
        <dbReference type="ARBA" id="ARBA00023163"/>
    </source>
</evidence>
<dbReference type="Ensembl" id="ENSCINT00000027010.1">
    <property type="protein sequence ID" value="ENSCINP00000026764.1"/>
    <property type="gene ID" value="ENSCING00000019712.1"/>
</dbReference>
<accession>A0A1W2W0Y0</accession>
<dbReference type="Gene3D" id="4.10.280.10">
    <property type="entry name" value="Helix-loop-helix DNA-binding domain"/>
    <property type="match status" value="1"/>
</dbReference>
<reference evidence="6" key="4">
    <citation type="submission" date="2025-09" db="UniProtKB">
        <authorList>
            <consortium name="Ensembl"/>
        </authorList>
    </citation>
    <scope>IDENTIFICATION</scope>
</reference>
<keyword evidence="5" id="KW-0539">Nucleus</keyword>
<dbReference type="KEGG" id="cin:100178752"/>
<dbReference type="HOGENOM" id="CLU_2346037_0_0_1"/>
<dbReference type="AlphaFoldDB" id="F6Y7J8"/>
<evidence type="ECO:0000256" key="5">
    <source>
        <dbReference type="ARBA" id="ARBA00023242"/>
    </source>
</evidence>
<dbReference type="OrthoDB" id="10047910at2759"/>
<dbReference type="InterPro" id="IPR026052">
    <property type="entry name" value="DNA-bd_prot-inh"/>
</dbReference>
<keyword evidence="2" id="KW-0678">Repressor</keyword>
<dbReference type="EMBL" id="EAAA01002541">
    <property type="status" value="NOT_ANNOTATED_CDS"/>
    <property type="molecule type" value="Genomic_DNA"/>
</dbReference>
<evidence type="ECO:0000313" key="6">
    <source>
        <dbReference type="Ensembl" id="ENSCINP00000026764.1"/>
    </source>
</evidence>
<dbReference type="SUPFAM" id="SSF47459">
    <property type="entry name" value="HLH, helix-loop-helix DNA-binding domain"/>
    <property type="match status" value="1"/>
</dbReference>
<name>F6Y7J8_CIOIN</name>
<dbReference type="InParanoid" id="F6Y7J8"/>
<keyword evidence="4" id="KW-0804">Transcription</keyword>
<organism evidence="6 7">
    <name type="scientific">Ciona intestinalis</name>
    <name type="common">Transparent sea squirt</name>
    <name type="synonym">Ascidia intestinalis</name>
    <dbReference type="NCBI Taxonomy" id="7719"/>
    <lineage>
        <taxon>Eukaryota</taxon>
        <taxon>Metazoa</taxon>
        <taxon>Chordata</taxon>
        <taxon>Tunicata</taxon>
        <taxon>Ascidiacea</taxon>
        <taxon>Phlebobranchia</taxon>
        <taxon>Cionidae</taxon>
        <taxon>Ciona</taxon>
    </lineage>
</organism>